<keyword evidence="1" id="KW-0732">Signal</keyword>
<name>A0A5P1E728_ASPOF</name>
<dbReference type="EMBL" id="CM007389">
    <property type="protein sequence ID" value="ONK58360.1"/>
    <property type="molecule type" value="Genomic_DNA"/>
</dbReference>
<evidence type="ECO:0000313" key="3">
    <source>
        <dbReference type="Proteomes" id="UP000243459"/>
    </source>
</evidence>
<sequence length="121" mass="13072">MNSLIFIVLLTSSSLLLNAQQLPQCDPVSAPPEDQQYPAHAASVLRVLQTVTPFVEGHNITFSVQRSHVVVVTGRATCSTITEAECSSCLTAAVSLIRERCGNSRADLTNPRIKIPEKQPS</sequence>
<dbReference type="Gramene" id="ONK58360">
    <property type="protein sequence ID" value="ONK58360"/>
    <property type="gene ID" value="A4U43_C09F11450"/>
</dbReference>
<proteinExistence type="predicted"/>
<reference evidence="3" key="1">
    <citation type="journal article" date="2017" name="Nat. Commun.">
        <title>The asparagus genome sheds light on the origin and evolution of a young Y chromosome.</title>
        <authorList>
            <person name="Harkess A."/>
            <person name="Zhou J."/>
            <person name="Xu C."/>
            <person name="Bowers J.E."/>
            <person name="Van der Hulst R."/>
            <person name="Ayyampalayam S."/>
            <person name="Mercati F."/>
            <person name="Riccardi P."/>
            <person name="McKain M.R."/>
            <person name="Kakrana A."/>
            <person name="Tang H."/>
            <person name="Ray J."/>
            <person name="Groenendijk J."/>
            <person name="Arikit S."/>
            <person name="Mathioni S.M."/>
            <person name="Nakano M."/>
            <person name="Shan H."/>
            <person name="Telgmann-Rauber A."/>
            <person name="Kanno A."/>
            <person name="Yue Z."/>
            <person name="Chen H."/>
            <person name="Li W."/>
            <person name="Chen Y."/>
            <person name="Xu X."/>
            <person name="Zhang Y."/>
            <person name="Luo S."/>
            <person name="Chen H."/>
            <person name="Gao J."/>
            <person name="Mao Z."/>
            <person name="Pires J.C."/>
            <person name="Luo M."/>
            <person name="Kudrna D."/>
            <person name="Wing R.A."/>
            <person name="Meyers B.C."/>
            <person name="Yi K."/>
            <person name="Kong H."/>
            <person name="Lavrijsen P."/>
            <person name="Sunseri F."/>
            <person name="Falavigna A."/>
            <person name="Ye Y."/>
            <person name="Leebens-Mack J.H."/>
            <person name="Chen G."/>
        </authorList>
    </citation>
    <scope>NUCLEOTIDE SEQUENCE [LARGE SCALE GENOMIC DNA]</scope>
    <source>
        <strain evidence="3">cv. DH0086</strain>
    </source>
</reference>
<organism evidence="2 3">
    <name type="scientific">Asparagus officinalis</name>
    <name type="common">Garden asparagus</name>
    <dbReference type="NCBI Taxonomy" id="4686"/>
    <lineage>
        <taxon>Eukaryota</taxon>
        <taxon>Viridiplantae</taxon>
        <taxon>Streptophyta</taxon>
        <taxon>Embryophyta</taxon>
        <taxon>Tracheophyta</taxon>
        <taxon>Spermatophyta</taxon>
        <taxon>Magnoliopsida</taxon>
        <taxon>Liliopsida</taxon>
        <taxon>Asparagales</taxon>
        <taxon>Asparagaceae</taxon>
        <taxon>Asparagoideae</taxon>
        <taxon>Asparagus</taxon>
    </lineage>
</organism>
<evidence type="ECO:0000256" key="1">
    <source>
        <dbReference type="SAM" id="SignalP"/>
    </source>
</evidence>
<protein>
    <recommendedName>
        <fullName evidence="4">Gnk2-homologous domain-containing protein</fullName>
    </recommendedName>
</protein>
<feature type="chain" id="PRO_5024293950" description="Gnk2-homologous domain-containing protein" evidence="1">
    <location>
        <begin position="20"/>
        <end position="121"/>
    </location>
</feature>
<keyword evidence="3" id="KW-1185">Reference proteome</keyword>
<dbReference type="AlphaFoldDB" id="A0A5P1E728"/>
<dbReference type="Proteomes" id="UP000243459">
    <property type="component" value="Chromosome 9"/>
</dbReference>
<evidence type="ECO:0000313" key="2">
    <source>
        <dbReference type="EMBL" id="ONK58360.1"/>
    </source>
</evidence>
<evidence type="ECO:0008006" key="4">
    <source>
        <dbReference type="Google" id="ProtNLM"/>
    </source>
</evidence>
<feature type="signal peptide" evidence="1">
    <location>
        <begin position="1"/>
        <end position="19"/>
    </location>
</feature>
<accession>A0A5P1E728</accession>
<gene>
    <name evidence="2" type="ORF">A4U43_C09F11450</name>
</gene>